<dbReference type="InterPro" id="IPR021102">
    <property type="entry name" value="PNGase_A"/>
</dbReference>
<comment type="caution">
    <text evidence="3">The sequence shown here is derived from an EMBL/GenBank/DDBJ whole genome shotgun (WGS) entry which is preliminary data.</text>
</comment>
<feature type="signal peptide" evidence="1">
    <location>
        <begin position="1"/>
        <end position="27"/>
    </location>
</feature>
<evidence type="ECO:0000256" key="1">
    <source>
        <dbReference type="SAM" id="SignalP"/>
    </source>
</evidence>
<keyword evidence="4" id="KW-1185">Reference proteome</keyword>
<organism evidence="3 4">
    <name type="scientific">Stephania cephalantha</name>
    <dbReference type="NCBI Taxonomy" id="152367"/>
    <lineage>
        <taxon>Eukaryota</taxon>
        <taxon>Viridiplantae</taxon>
        <taxon>Streptophyta</taxon>
        <taxon>Embryophyta</taxon>
        <taxon>Tracheophyta</taxon>
        <taxon>Spermatophyta</taxon>
        <taxon>Magnoliopsida</taxon>
        <taxon>Ranunculales</taxon>
        <taxon>Menispermaceae</taxon>
        <taxon>Menispermoideae</taxon>
        <taxon>Cissampelideae</taxon>
        <taxon>Stephania</taxon>
    </lineage>
</organism>
<dbReference type="Proteomes" id="UP001419268">
    <property type="component" value="Unassembled WGS sequence"/>
</dbReference>
<dbReference type="Pfam" id="PF12222">
    <property type="entry name" value="PNGaseA"/>
    <property type="match status" value="1"/>
</dbReference>
<reference evidence="3 4" key="1">
    <citation type="submission" date="2024-01" db="EMBL/GenBank/DDBJ databases">
        <title>Genome assemblies of Stephania.</title>
        <authorList>
            <person name="Yang L."/>
        </authorList>
    </citation>
    <scope>NUCLEOTIDE SEQUENCE [LARGE SCALE GENOMIC DNA]</scope>
    <source>
        <strain evidence="3">JXDWG</strain>
        <tissue evidence="3">Leaf</tissue>
    </source>
</reference>
<gene>
    <name evidence="3" type="ORF">Scep_005641</name>
</gene>
<protein>
    <recommendedName>
        <fullName evidence="2">Peptide N-acetyl-beta-D-glucosaminyl asparaginase amidase A N-terminal domain-containing protein</fullName>
    </recommendedName>
</protein>
<evidence type="ECO:0000313" key="4">
    <source>
        <dbReference type="Proteomes" id="UP001419268"/>
    </source>
</evidence>
<dbReference type="Pfam" id="PF25156">
    <property type="entry name" value="PNGase_A_C"/>
    <property type="match status" value="1"/>
</dbReference>
<feature type="domain" description="Peptide N-acetyl-beta-D-glucosaminyl asparaginase amidase A N-terminal" evidence="2">
    <location>
        <begin position="69"/>
        <end position="444"/>
    </location>
</feature>
<name>A0AAP0PWK3_9MAGN</name>
<dbReference type="EMBL" id="JBBNAG010000002">
    <property type="protein sequence ID" value="KAK9159067.1"/>
    <property type="molecule type" value="Genomic_DNA"/>
</dbReference>
<sequence>MNSLLHSSSSPLLPLLFLFILLTLSHPTTLSSSSLPDHFINAVPSPFRHDFYTEYFEIAPPLPTQSLIPSHTLPLLKYDFKNTTGFPVTVPYWPPIECLSPWLSVVLQFRGAVKGVQDDRIVGIWLEGVELLRTSTAQPTETGVYWKVEKDVTKYNSLLTRSNLTLTVMLENTVNQFFTGFIHVEVSMLFYGLWSSTNPAQGATGGDSKFNRKLMNFVDEDVKLELVKGEDKGVVSDGVEKEKKKPEEFLSKQRNGKLESGSKLEIFYDRPADLIIPISDDGGMGCWFKIVNESNVHSKEIQVPQNTYKAVIEIYVSAHGDDEFWYSNPPTSYFELNNLTSKRGNGAFRQVFVTIDDLFVGSAHPFPVIYSGGINPLLWEPIVGIGAFDLPTYDLELTPFLGFLLDGSTHFIRLGVTDANSYWLVNANLHLWLDPFLPTVTAGSIRYRAPDLRVKREAEFKLLDGKCEVEAERKTQFSGWVSYSAGNYTTQVEYEFEFENSIEFRNQGQNTEVEQNIKTRTEVQTEDRNKHHSRTTSRIKTRYPLRIRISTTPGLAFQTFLSITNVSNGIESRSSVSQPHKRMSSTLSNSQVSGGWIVSRDHIVLSGTGNTHQNLRYRDENRCYSQIVVGDTGLILENVVIPFCATNSY</sequence>
<proteinExistence type="predicted"/>
<dbReference type="PANTHER" id="PTHR31104">
    <property type="entry name" value="PEPTIDE-N4-(N-ACETYL-BETA-GLUCOSAMINYL)ASPARAGINE AMIDASE A PROTEIN"/>
    <property type="match status" value="1"/>
</dbReference>
<feature type="chain" id="PRO_5042933900" description="Peptide N-acetyl-beta-D-glucosaminyl asparaginase amidase A N-terminal domain-containing protein" evidence="1">
    <location>
        <begin position="28"/>
        <end position="649"/>
    </location>
</feature>
<evidence type="ECO:0000313" key="3">
    <source>
        <dbReference type="EMBL" id="KAK9159067.1"/>
    </source>
</evidence>
<accession>A0AAP0PWK3</accession>
<keyword evidence="1" id="KW-0732">Signal</keyword>
<evidence type="ECO:0000259" key="2">
    <source>
        <dbReference type="Pfam" id="PF12222"/>
    </source>
</evidence>
<dbReference type="InterPro" id="IPR056948">
    <property type="entry name" value="PNGaseA_N"/>
</dbReference>
<dbReference type="AlphaFoldDB" id="A0AAP0PWK3"/>